<name>A0A2G9UGM2_TELCI</name>
<evidence type="ECO:0000313" key="2">
    <source>
        <dbReference type="Proteomes" id="UP000230423"/>
    </source>
</evidence>
<dbReference type="GO" id="GO:0017025">
    <property type="term" value="F:TBP-class protein binding"/>
    <property type="evidence" value="ECO:0007669"/>
    <property type="project" value="InterPro"/>
</dbReference>
<dbReference type="InterPro" id="IPR016024">
    <property type="entry name" value="ARM-type_fold"/>
</dbReference>
<dbReference type="PANTHER" id="PTHR36498">
    <property type="entry name" value="TATA-BINDING PROTEIN-ASSOCIATED FACTOR 172"/>
    <property type="match status" value="1"/>
</dbReference>
<keyword evidence="2" id="KW-1185">Reference proteome</keyword>
<dbReference type="InterPro" id="IPR011989">
    <property type="entry name" value="ARM-like"/>
</dbReference>
<evidence type="ECO:0000313" key="1">
    <source>
        <dbReference type="EMBL" id="PIO68892.1"/>
    </source>
</evidence>
<dbReference type="OrthoDB" id="5873302at2759"/>
<reference evidence="1 2" key="1">
    <citation type="submission" date="2015-09" db="EMBL/GenBank/DDBJ databases">
        <title>Draft genome of the parasitic nematode Teladorsagia circumcincta isolate WARC Sus (inbred).</title>
        <authorList>
            <person name="Mitreva M."/>
        </authorList>
    </citation>
    <scope>NUCLEOTIDE SEQUENCE [LARGE SCALE GENOMIC DNA]</scope>
    <source>
        <strain evidence="1 2">S</strain>
    </source>
</reference>
<dbReference type="PANTHER" id="PTHR36498:SF1">
    <property type="entry name" value="TATA-BINDING PROTEIN-ASSOCIATED FACTOR 172"/>
    <property type="match status" value="1"/>
</dbReference>
<dbReference type="InterPro" id="IPR044972">
    <property type="entry name" value="Mot1"/>
</dbReference>
<proteinExistence type="predicted"/>
<dbReference type="GO" id="GO:0016887">
    <property type="term" value="F:ATP hydrolysis activity"/>
    <property type="evidence" value="ECO:0007669"/>
    <property type="project" value="InterPro"/>
</dbReference>
<dbReference type="GO" id="GO:0003677">
    <property type="term" value="F:DNA binding"/>
    <property type="evidence" value="ECO:0007669"/>
    <property type="project" value="InterPro"/>
</dbReference>
<protein>
    <submittedName>
        <fullName evidence="1">Uncharacterized protein</fullName>
    </submittedName>
</protein>
<gene>
    <name evidence="1" type="ORF">TELCIR_09304</name>
</gene>
<dbReference type="Gene3D" id="1.25.10.10">
    <property type="entry name" value="Leucine-rich Repeat Variant"/>
    <property type="match status" value="1"/>
</dbReference>
<dbReference type="SUPFAM" id="SSF48371">
    <property type="entry name" value="ARM repeat"/>
    <property type="match status" value="1"/>
</dbReference>
<accession>A0A2G9UGM2</accession>
<dbReference type="EMBL" id="KZ346874">
    <property type="protein sequence ID" value="PIO68892.1"/>
    <property type="molecule type" value="Genomic_DNA"/>
</dbReference>
<dbReference type="Proteomes" id="UP000230423">
    <property type="component" value="Unassembled WGS sequence"/>
</dbReference>
<sequence>MAEKSRNCCSIADFSDDGVALNLLATDCSKLDAEVKVEVYEDADRLDVSSQIAFLKFFCRIPLPLVDSCALQLLHVLILDQFNDFVSGRTATAPVRETCAQALGHFLRKTDSERQAVILAQLRVLLLMQGERNWHCRQSALLVFKYFFAVATSSSGFHDCFNLVVKSLDDTVDDVLIHREKDDVYITRKIIAAKFLATIIHLHYESGIEVAGQSVTEAIQLLFVPFLRSNLLYHNLGAAVILNEWAAVYRDSLNNRVAAFLASALFYFGFAPEKLTPMVRPLVECMQNEQNSTVSAEIFRGAVTLMIAYSWPRTPRPYVKVCTTFTVDQLPEFYDQFALDSCESQEVLICCTL</sequence>
<organism evidence="1 2">
    <name type="scientific">Teladorsagia circumcincta</name>
    <name type="common">Brown stomach worm</name>
    <name type="synonym">Ostertagia circumcincta</name>
    <dbReference type="NCBI Taxonomy" id="45464"/>
    <lineage>
        <taxon>Eukaryota</taxon>
        <taxon>Metazoa</taxon>
        <taxon>Ecdysozoa</taxon>
        <taxon>Nematoda</taxon>
        <taxon>Chromadorea</taxon>
        <taxon>Rhabditida</taxon>
        <taxon>Rhabditina</taxon>
        <taxon>Rhabditomorpha</taxon>
        <taxon>Strongyloidea</taxon>
        <taxon>Trichostrongylidae</taxon>
        <taxon>Teladorsagia</taxon>
    </lineage>
</organism>
<dbReference type="AlphaFoldDB" id="A0A2G9UGM2"/>